<dbReference type="Pfam" id="PF00107">
    <property type="entry name" value="ADH_zinc_N"/>
    <property type="match status" value="1"/>
</dbReference>
<keyword evidence="1" id="KW-0479">Metal-binding</keyword>
<dbReference type="Pfam" id="PF00010">
    <property type="entry name" value="HLH"/>
    <property type="match status" value="1"/>
</dbReference>
<keyword evidence="5" id="KW-0804">Transcription</keyword>
<proteinExistence type="predicted"/>
<dbReference type="GO" id="GO:0016616">
    <property type="term" value="F:oxidoreductase activity, acting on the CH-OH group of donors, NAD or NADP as acceptor"/>
    <property type="evidence" value="ECO:0007669"/>
    <property type="project" value="InterPro"/>
</dbReference>
<dbReference type="InterPro" id="IPR036291">
    <property type="entry name" value="NAD(P)-bd_dom_sf"/>
</dbReference>
<dbReference type="OrthoDB" id="1879366at2759"/>
<evidence type="ECO:0000259" key="7">
    <source>
        <dbReference type="PROSITE" id="PS50888"/>
    </source>
</evidence>
<evidence type="ECO:0000313" key="9">
    <source>
        <dbReference type="Proteomes" id="UP000541444"/>
    </source>
</evidence>
<evidence type="ECO:0000256" key="2">
    <source>
        <dbReference type="ARBA" id="ARBA00022833"/>
    </source>
</evidence>
<dbReference type="Gene3D" id="3.40.50.720">
    <property type="entry name" value="NAD(P)-binding Rossmann-like Domain"/>
    <property type="match status" value="1"/>
</dbReference>
<keyword evidence="9" id="KW-1185">Reference proteome</keyword>
<dbReference type="InterPro" id="IPR013149">
    <property type="entry name" value="ADH-like_C"/>
</dbReference>
<dbReference type="SUPFAM" id="SSF51735">
    <property type="entry name" value="NAD(P)-binding Rossmann-fold domains"/>
    <property type="match status" value="1"/>
</dbReference>
<name>A0A7J7LZR9_9MAGN</name>
<keyword evidence="3" id="KW-0560">Oxidoreductase</keyword>
<dbReference type="PANTHER" id="PTHR42683">
    <property type="entry name" value="ALDEHYDE REDUCTASE"/>
    <property type="match status" value="1"/>
</dbReference>
<dbReference type="InterPro" id="IPR047109">
    <property type="entry name" value="CAD-like"/>
</dbReference>
<dbReference type="GO" id="GO:0046983">
    <property type="term" value="F:protein dimerization activity"/>
    <property type="evidence" value="ECO:0007669"/>
    <property type="project" value="InterPro"/>
</dbReference>
<dbReference type="InterPro" id="IPR036638">
    <property type="entry name" value="HLH_DNA-bd_sf"/>
</dbReference>
<dbReference type="EMBL" id="JACGCM010001859">
    <property type="protein sequence ID" value="KAF6148092.1"/>
    <property type="molecule type" value="Genomic_DNA"/>
</dbReference>
<dbReference type="Gene3D" id="4.10.280.10">
    <property type="entry name" value="Helix-loop-helix DNA-binding domain"/>
    <property type="match status" value="1"/>
</dbReference>
<evidence type="ECO:0000256" key="1">
    <source>
        <dbReference type="ARBA" id="ARBA00022723"/>
    </source>
</evidence>
<keyword evidence="2" id="KW-0862">Zinc</keyword>
<evidence type="ECO:0000256" key="5">
    <source>
        <dbReference type="ARBA" id="ARBA00023163"/>
    </source>
</evidence>
<dbReference type="AlphaFoldDB" id="A0A7J7LZR9"/>
<feature type="compositionally biased region" description="Acidic residues" evidence="6">
    <location>
        <begin position="48"/>
        <end position="61"/>
    </location>
</feature>
<sequence length="273" mass="30898">KHVGDWEEEDIVEVKQNELMKNRSKEDHAKLTGIAFGPSYQPANIINVDDEEEEDDDEEEKAEDKLRSRNLVSERNRRKRLNEQLCILGSQVSHVTKMNKRMILSDAISYLNGILEETAKSLTSKTTYRDTESDDVSLTITHCGICYADVAWAKNIPRNTIYQGYSSARSLDFIIDTASGDHSFDPYMTLLKPNGVLVLVGFPSEVKFNPMSLLAGSRVIFGSAAGGTKDMQEMLDFCAANNIYPEVEVILIQYMNEAFEMMENRDVKYNSLK</sequence>
<dbReference type="SUPFAM" id="SSF47459">
    <property type="entry name" value="HLH, helix-loop-helix DNA-binding domain"/>
    <property type="match status" value="1"/>
</dbReference>
<comment type="caution">
    <text evidence="8">The sequence shown here is derived from an EMBL/GenBank/DDBJ whole genome shotgun (WGS) entry which is preliminary data.</text>
</comment>
<reference evidence="8 9" key="1">
    <citation type="journal article" date="2020" name="IScience">
        <title>Genome Sequencing of the Endangered Kingdonia uniflora (Circaeasteraceae, Ranunculales) Reveals Potential Mechanisms of Evolutionary Specialization.</title>
        <authorList>
            <person name="Sun Y."/>
            <person name="Deng T."/>
            <person name="Zhang A."/>
            <person name="Moore M.J."/>
            <person name="Landis J.B."/>
            <person name="Lin N."/>
            <person name="Zhang H."/>
            <person name="Zhang X."/>
            <person name="Huang J."/>
            <person name="Zhang X."/>
            <person name="Sun H."/>
            <person name="Wang H."/>
        </authorList>
    </citation>
    <scope>NUCLEOTIDE SEQUENCE [LARGE SCALE GENOMIC DNA]</scope>
    <source>
        <strain evidence="8">TB1705</strain>
        <tissue evidence="8">Leaf</tissue>
    </source>
</reference>
<keyword evidence="4" id="KW-0805">Transcription regulation</keyword>
<dbReference type="Proteomes" id="UP000541444">
    <property type="component" value="Unassembled WGS sequence"/>
</dbReference>
<dbReference type="Gene3D" id="3.90.180.10">
    <property type="entry name" value="Medium-chain alcohol dehydrogenases, catalytic domain"/>
    <property type="match status" value="1"/>
</dbReference>
<feature type="domain" description="BHLH" evidence="7">
    <location>
        <begin position="65"/>
        <end position="114"/>
    </location>
</feature>
<dbReference type="PROSITE" id="PS50888">
    <property type="entry name" value="BHLH"/>
    <property type="match status" value="1"/>
</dbReference>
<accession>A0A7J7LZR9</accession>
<feature type="non-terminal residue" evidence="8">
    <location>
        <position position="1"/>
    </location>
</feature>
<feature type="region of interest" description="Disordered" evidence="6">
    <location>
        <begin position="31"/>
        <end position="68"/>
    </location>
</feature>
<evidence type="ECO:0000256" key="3">
    <source>
        <dbReference type="ARBA" id="ARBA00023002"/>
    </source>
</evidence>
<evidence type="ECO:0000256" key="4">
    <source>
        <dbReference type="ARBA" id="ARBA00023015"/>
    </source>
</evidence>
<protein>
    <recommendedName>
        <fullName evidence="7">BHLH domain-containing protein</fullName>
    </recommendedName>
</protein>
<evidence type="ECO:0000256" key="6">
    <source>
        <dbReference type="SAM" id="MobiDB-lite"/>
    </source>
</evidence>
<dbReference type="GO" id="GO:0046872">
    <property type="term" value="F:metal ion binding"/>
    <property type="evidence" value="ECO:0007669"/>
    <property type="project" value="UniProtKB-KW"/>
</dbReference>
<dbReference type="InterPro" id="IPR011598">
    <property type="entry name" value="bHLH_dom"/>
</dbReference>
<evidence type="ECO:0000313" key="8">
    <source>
        <dbReference type="EMBL" id="KAF6148092.1"/>
    </source>
</evidence>
<dbReference type="SMART" id="SM00353">
    <property type="entry name" value="HLH"/>
    <property type="match status" value="1"/>
</dbReference>
<organism evidence="8 9">
    <name type="scientific">Kingdonia uniflora</name>
    <dbReference type="NCBI Taxonomy" id="39325"/>
    <lineage>
        <taxon>Eukaryota</taxon>
        <taxon>Viridiplantae</taxon>
        <taxon>Streptophyta</taxon>
        <taxon>Embryophyta</taxon>
        <taxon>Tracheophyta</taxon>
        <taxon>Spermatophyta</taxon>
        <taxon>Magnoliopsida</taxon>
        <taxon>Ranunculales</taxon>
        <taxon>Circaeasteraceae</taxon>
        <taxon>Kingdonia</taxon>
    </lineage>
</organism>
<gene>
    <name evidence="8" type="ORF">GIB67_024267</name>
</gene>